<name>A0A437LUW3_9SPHN</name>
<dbReference type="SUPFAM" id="SSF56235">
    <property type="entry name" value="N-terminal nucleophile aminohydrolases (Ntn hydrolases)"/>
    <property type="match status" value="1"/>
</dbReference>
<comment type="caution">
    <text evidence="1">The sequence shown here is derived from an EMBL/GenBank/DDBJ whole genome shotgun (WGS) entry which is preliminary data.</text>
</comment>
<evidence type="ECO:0000313" key="1">
    <source>
        <dbReference type="EMBL" id="RVT89179.1"/>
    </source>
</evidence>
<dbReference type="GO" id="GO:0016740">
    <property type="term" value="F:transferase activity"/>
    <property type="evidence" value="ECO:0007669"/>
    <property type="project" value="UniProtKB-KW"/>
</dbReference>
<dbReference type="RefSeq" id="WP_127746769.1">
    <property type="nucleotide sequence ID" value="NZ_SACN01000006.1"/>
</dbReference>
<dbReference type="Pfam" id="PF01019">
    <property type="entry name" value="G_glu_transpept"/>
    <property type="match status" value="1"/>
</dbReference>
<protein>
    <submittedName>
        <fullName evidence="1">Gamma-glutamyltransferase</fullName>
    </submittedName>
</protein>
<dbReference type="InterPro" id="IPR043138">
    <property type="entry name" value="GGT_lsub"/>
</dbReference>
<gene>
    <name evidence="1" type="ORF">EOD43_22970</name>
</gene>
<dbReference type="InterPro" id="IPR043137">
    <property type="entry name" value="GGT_ssub_C"/>
</dbReference>
<dbReference type="Gene3D" id="3.60.20.40">
    <property type="match status" value="1"/>
</dbReference>
<organism evidence="1 2">
    <name type="scientific">Sphingomonas crocodyli</name>
    <dbReference type="NCBI Taxonomy" id="1979270"/>
    <lineage>
        <taxon>Bacteria</taxon>
        <taxon>Pseudomonadati</taxon>
        <taxon>Pseudomonadota</taxon>
        <taxon>Alphaproteobacteria</taxon>
        <taxon>Sphingomonadales</taxon>
        <taxon>Sphingomonadaceae</taxon>
        <taxon>Sphingomonas</taxon>
    </lineage>
</organism>
<dbReference type="InterPro" id="IPR029055">
    <property type="entry name" value="Ntn_hydrolases_N"/>
</dbReference>
<reference evidence="1 2" key="1">
    <citation type="submission" date="2019-01" db="EMBL/GenBank/DDBJ databases">
        <authorList>
            <person name="Chen W.-M."/>
        </authorList>
    </citation>
    <scope>NUCLEOTIDE SEQUENCE [LARGE SCALE GENOMIC DNA]</scope>
    <source>
        <strain evidence="1 2">CCP-7</strain>
    </source>
</reference>
<dbReference type="EMBL" id="SACN01000006">
    <property type="protein sequence ID" value="RVT89179.1"/>
    <property type="molecule type" value="Genomic_DNA"/>
</dbReference>
<keyword evidence="1" id="KW-0808">Transferase</keyword>
<accession>A0A437LUW3</accession>
<dbReference type="InterPro" id="IPR052896">
    <property type="entry name" value="GGT-like_enzyme"/>
</dbReference>
<dbReference type="OrthoDB" id="9781342at2"/>
<dbReference type="PANTHER" id="PTHR43881">
    <property type="entry name" value="GAMMA-GLUTAMYLTRANSPEPTIDASE (AFU_ORTHOLOGUE AFUA_4G13580)"/>
    <property type="match status" value="1"/>
</dbReference>
<dbReference type="Proteomes" id="UP000282971">
    <property type="component" value="Unassembled WGS sequence"/>
</dbReference>
<evidence type="ECO:0000313" key="2">
    <source>
        <dbReference type="Proteomes" id="UP000282971"/>
    </source>
</evidence>
<dbReference type="Gene3D" id="1.10.246.130">
    <property type="match status" value="1"/>
</dbReference>
<keyword evidence="2" id="KW-1185">Reference proteome</keyword>
<sequence>MLHTPKSLRGMVTAPHHLASQAGLSVLQDGGSAIEAAVATAAALAVVYPHMNSIGGDSFWLVAEPDGSVHAVSAVGGAAQAADLDLYAGMGAVPWRGPLAANTVAGTISGWEAMLARVPDPLPLDRLLRDAIAHAEKGVVVTRGGAEIAAAKDAELRDVFGYAEIFRGGGEPLSEGEILRQPALAETLRRLASQGLVDFYTGALAADIAADLAAAGSPVSAADLAAHRATTPDPLNVAISGARLFNMTPPTQGIASLLILALFDRLRVGLIDGFDHIHGLIEATKQAFLFRDAEVGDPAYMTVDPQALLDDAAALDAMAARIDRARALPWPHVPALGDTVWFGAIDAEGRAVSAIQSTYFEFGSGVTLPKTGIVWQNRGASFRLSPDGWNALKPGRKPFHTLNPAIALFDDGRRMAYGTMGGEGQPQTQAAVFSRYNLGMPLQAAITAPRWLLGKTWGEESVTLKLEDRFDPALVRQLAEAGHDVELLGDFTSTMGHAGALVRHPDGVIEGATDPRSDGAVAAW</sequence>
<dbReference type="AlphaFoldDB" id="A0A437LUW3"/>
<proteinExistence type="predicted"/>
<dbReference type="PRINTS" id="PR01210">
    <property type="entry name" value="GGTRANSPTASE"/>
</dbReference>
<dbReference type="PANTHER" id="PTHR43881:SF5">
    <property type="entry name" value="GAMMA-GLUTAMYLTRANSPEPTIDASE"/>
    <property type="match status" value="1"/>
</dbReference>